<dbReference type="GO" id="GO:0046872">
    <property type="term" value="F:metal ion binding"/>
    <property type="evidence" value="ECO:0007669"/>
    <property type="project" value="UniProtKB-KW"/>
</dbReference>
<evidence type="ECO:0000256" key="6">
    <source>
        <dbReference type="ARBA" id="ARBA00022723"/>
    </source>
</evidence>
<dbReference type="InterPro" id="IPR006467">
    <property type="entry name" value="MiaB-like_bact"/>
</dbReference>
<dbReference type="RefSeq" id="WP_148951845.1">
    <property type="nucleotide sequence ID" value="NZ_CP043312.1"/>
</dbReference>
<evidence type="ECO:0000256" key="2">
    <source>
        <dbReference type="ARBA" id="ARBA00022485"/>
    </source>
</evidence>
<dbReference type="CDD" id="cd01335">
    <property type="entry name" value="Radical_SAM"/>
    <property type="match status" value="1"/>
</dbReference>
<evidence type="ECO:0000256" key="4">
    <source>
        <dbReference type="ARBA" id="ARBA00022691"/>
    </source>
</evidence>
<dbReference type="NCBIfam" id="TIGR00089">
    <property type="entry name" value="MiaB/RimO family radical SAM methylthiotransferase"/>
    <property type="match status" value="1"/>
</dbReference>
<dbReference type="PANTHER" id="PTHR11918:SF45">
    <property type="entry name" value="THREONYLCARBAMOYLADENOSINE TRNA METHYLTHIOTRANSFERASE"/>
    <property type="match status" value="1"/>
</dbReference>
<keyword evidence="3 11" id="KW-0808">Transferase</keyword>
<dbReference type="SMART" id="SM00729">
    <property type="entry name" value="Elp3"/>
    <property type="match status" value="1"/>
</dbReference>
<name>A0A5C0UKV2_9RICK</name>
<dbReference type="Pfam" id="PF04055">
    <property type="entry name" value="Radical_SAM"/>
    <property type="match status" value="1"/>
</dbReference>
<keyword evidence="8" id="KW-0411">Iron-sulfur</keyword>
<dbReference type="PANTHER" id="PTHR11918">
    <property type="entry name" value="RADICAL SAM PROTEINS"/>
    <property type="match status" value="1"/>
</dbReference>
<evidence type="ECO:0000256" key="7">
    <source>
        <dbReference type="ARBA" id="ARBA00023004"/>
    </source>
</evidence>
<dbReference type="SUPFAM" id="SSF102114">
    <property type="entry name" value="Radical SAM enzymes"/>
    <property type="match status" value="1"/>
</dbReference>
<dbReference type="Gene3D" id="3.40.50.12160">
    <property type="entry name" value="Methylthiotransferase, N-terminal domain"/>
    <property type="match status" value="1"/>
</dbReference>
<keyword evidence="7" id="KW-0408">Iron</keyword>
<dbReference type="SFLD" id="SFLDS00029">
    <property type="entry name" value="Radical_SAM"/>
    <property type="match status" value="1"/>
</dbReference>
<dbReference type="InterPro" id="IPR020612">
    <property type="entry name" value="Methylthiotransferase_CS"/>
</dbReference>
<dbReference type="AlphaFoldDB" id="A0A5C0UKV2"/>
<evidence type="ECO:0000256" key="3">
    <source>
        <dbReference type="ARBA" id="ARBA00022679"/>
    </source>
</evidence>
<dbReference type="InterPro" id="IPR023404">
    <property type="entry name" value="rSAM_horseshoe"/>
</dbReference>
<accession>A0A5C0UKV2</accession>
<dbReference type="GO" id="GO:0051539">
    <property type="term" value="F:4 iron, 4 sulfur cluster binding"/>
    <property type="evidence" value="ECO:0007669"/>
    <property type="project" value="UniProtKB-KW"/>
</dbReference>
<dbReference type="PROSITE" id="PS51449">
    <property type="entry name" value="MTTASE_N"/>
    <property type="match status" value="1"/>
</dbReference>
<reference evidence="11 12" key="1">
    <citation type="submission" date="2019-08" db="EMBL/GenBank/DDBJ databases">
        <title>Highly reduced genomes of protist endosymbionts show evolutionary convergence.</title>
        <authorList>
            <person name="George E."/>
            <person name="Husnik F."/>
            <person name="Tashyreva D."/>
            <person name="Prokopchuk G."/>
            <person name="Horak A."/>
            <person name="Kwong W.K."/>
            <person name="Lukes J."/>
            <person name="Keeling P.J."/>
        </authorList>
    </citation>
    <scope>NUCLEOTIDE SEQUENCE [LARGE SCALE GENOMIC DNA]</scope>
    <source>
        <strain evidence="11">1621</strain>
    </source>
</reference>
<dbReference type="NCBIfam" id="TIGR01579">
    <property type="entry name" value="MiaB-like-C"/>
    <property type="match status" value="1"/>
</dbReference>
<dbReference type="OrthoDB" id="9805215at2"/>
<dbReference type="InterPro" id="IPR006638">
    <property type="entry name" value="Elp3/MiaA/NifB-like_rSAM"/>
</dbReference>
<keyword evidence="12" id="KW-1185">Reference proteome</keyword>
<evidence type="ECO:0000259" key="10">
    <source>
        <dbReference type="PROSITE" id="PS51918"/>
    </source>
</evidence>
<dbReference type="EMBL" id="CP043312">
    <property type="protein sequence ID" value="QEK39484.1"/>
    <property type="molecule type" value="Genomic_DNA"/>
</dbReference>
<dbReference type="InterPro" id="IPR007197">
    <property type="entry name" value="rSAM"/>
</dbReference>
<keyword evidence="2" id="KW-0004">4Fe-4S</keyword>
<dbReference type="Pfam" id="PF00919">
    <property type="entry name" value="UPF0004"/>
    <property type="match status" value="1"/>
</dbReference>
<organism evidence="11 12">
    <name type="scientific">Candidatus Sneabacter namystus</name>
    <dbReference type="NCBI Taxonomy" id="2601646"/>
    <lineage>
        <taxon>Bacteria</taxon>
        <taxon>Pseudomonadati</taxon>
        <taxon>Pseudomonadota</taxon>
        <taxon>Alphaproteobacteria</taxon>
        <taxon>Rickettsiales</taxon>
        <taxon>Rickettsiaceae</taxon>
        <taxon>Rickettsieae</taxon>
        <taxon>Candidatus Sneabacter</taxon>
    </lineage>
</organism>
<comment type="cofactor">
    <cofactor evidence="1">
        <name>[4Fe-4S] cluster</name>
        <dbReference type="ChEBI" id="CHEBI:49883"/>
    </cofactor>
</comment>
<dbReference type="InterPro" id="IPR013848">
    <property type="entry name" value="Methylthiotransferase_N"/>
</dbReference>
<dbReference type="InterPro" id="IPR058240">
    <property type="entry name" value="rSAM_sf"/>
</dbReference>
<sequence>MAEKIKTAGNQVINLGCRLNIYEGEVIKKHLIDTSSTECIVINTCSVTQEALRKSKQAVHSACKTHPNKKIIVTGCAAQIKPHDFSQMHGVNLVLGNEEKMNQQSYVDLNLKDKIQVGDILSSKHTNKNIIQHFENHTRAFLEVQNGCNHRCTFCTIPFGRGNSRSTPIGSLVQQIKTLVSKGYQEVVLTGVDITDYGKDLPGEPTLGQMVKRILNLVPDLPRLRLSSVDVAEINKDLLDVIQSQPRFMPHIHLSLQSGDNMILKRMKRRHTREQVLKFCSFVRTLRPEIAFGADIIAGFPTETEEMFQNTIDLVREAKIQFLHVFPFSPHENTPASRMPQVAFEKRKIRANILIKEGKQQQQEFFSKHLNTHHITLIEKNNKGYTENYIPIKVEGGVISPNTLIKVRLKHANTDHVLSQKVT</sequence>
<keyword evidence="6" id="KW-0479">Metal-binding</keyword>
<dbReference type="Proteomes" id="UP000323844">
    <property type="component" value="Chromosome"/>
</dbReference>
<feature type="domain" description="Radical SAM core" evidence="10">
    <location>
        <begin position="134"/>
        <end position="364"/>
    </location>
</feature>
<gene>
    <name evidence="11" type="primary">mtaB</name>
    <name evidence="11" type="ORF">FZC37_00830</name>
</gene>
<evidence type="ECO:0000313" key="12">
    <source>
        <dbReference type="Proteomes" id="UP000323844"/>
    </source>
</evidence>
<protein>
    <submittedName>
        <fullName evidence="11">tRNA (N(6)-L-threonylcarbamoyladenosine(37)-C(2))-methylthiotransferase MtaB</fullName>
    </submittedName>
</protein>
<dbReference type="InterPro" id="IPR005839">
    <property type="entry name" value="Methylthiotransferase"/>
</dbReference>
<dbReference type="KEGG" id="snay:FZC37_00830"/>
<evidence type="ECO:0000256" key="5">
    <source>
        <dbReference type="ARBA" id="ARBA00022694"/>
    </source>
</evidence>
<dbReference type="GO" id="GO:0035598">
    <property type="term" value="F:tRNA (N(6)-L-threonylcarbamoyladenosine(37)-C(2))-methylthiotransferase activity"/>
    <property type="evidence" value="ECO:0007669"/>
    <property type="project" value="TreeGrafter"/>
</dbReference>
<dbReference type="PROSITE" id="PS01278">
    <property type="entry name" value="MTTASE_RADICAL"/>
    <property type="match status" value="1"/>
</dbReference>
<dbReference type="SFLD" id="SFLDG01082">
    <property type="entry name" value="B12-binding_domain_containing"/>
    <property type="match status" value="1"/>
</dbReference>
<dbReference type="Gene3D" id="3.80.30.20">
    <property type="entry name" value="tm_1862 like domain"/>
    <property type="match status" value="1"/>
</dbReference>
<evidence type="ECO:0000256" key="8">
    <source>
        <dbReference type="ARBA" id="ARBA00023014"/>
    </source>
</evidence>
<dbReference type="PROSITE" id="PS51918">
    <property type="entry name" value="RADICAL_SAM"/>
    <property type="match status" value="1"/>
</dbReference>
<evidence type="ECO:0000313" key="11">
    <source>
        <dbReference type="EMBL" id="QEK39484.1"/>
    </source>
</evidence>
<keyword evidence="4" id="KW-0949">S-adenosyl-L-methionine</keyword>
<proteinExistence type="predicted"/>
<evidence type="ECO:0000259" key="9">
    <source>
        <dbReference type="PROSITE" id="PS51449"/>
    </source>
</evidence>
<evidence type="ECO:0000256" key="1">
    <source>
        <dbReference type="ARBA" id="ARBA00001966"/>
    </source>
</evidence>
<dbReference type="InterPro" id="IPR038135">
    <property type="entry name" value="Methylthiotransferase_N_sf"/>
</dbReference>
<feature type="domain" description="MTTase N-terminal" evidence="9">
    <location>
        <begin position="8"/>
        <end position="112"/>
    </location>
</feature>
<keyword evidence="5" id="KW-0819">tRNA processing</keyword>